<protein>
    <submittedName>
        <fullName evidence="3">Urease accessory protein UreJ</fullName>
    </submittedName>
</protein>
<evidence type="ECO:0000256" key="2">
    <source>
        <dbReference type="SAM" id="SignalP"/>
    </source>
</evidence>
<feature type="transmembrane region" description="Helical" evidence="1">
    <location>
        <begin position="40"/>
        <end position="60"/>
    </location>
</feature>
<evidence type="ECO:0000313" key="3">
    <source>
        <dbReference type="EMBL" id="AOW14741.1"/>
    </source>
</evidence>
<keyword evidence="1" id="KW-0472">Membrane</keyword>
<evidence type="ECO:0000313" key="5">
    <source>
        <dbReference type="Proteomes" id="UP000185657"/>
    </source>
</evidence>
<sequence length="200" mass="19937">MQHKTLRGLITASLLAGLAGAAQAHTGHGTQSFMQGLVHPLGLDHLLVMVAVGLWSVTALPRGKAWQGPTTFMLALLVGAFMGAMGFIVPYLEHAVALSVGLLGMMLIASRTALPTGLGLGLVAAAASLHGLAHGAETPASGAAGYAIGFLATTAALHLGGVFTGLGIRRALNQRAGWALGGLGAAMGGAGLFLFGQLAA</sequence>
<dbReference type="KEGG" id="hyl:LPB072_19865"/>
<dbReference type="InterPro" id="IPR007038">
    <property type="entry name" value="HupE_UreJ"/>
</dbReference>
<name>A0A162T3J9_9BURK</name>
<feature type="signal peptide" evidence="2">
    <location>
        <begin position="1"/>
        <end position="24"/>
    </location>
</feature>
<dbReference type="RefSeq" id="WP_066086555.1">
    <property type="nucleotide sequence ID" value="NZ_CP017476.1"/>
</dbReference>
<keyword evidence="2" id="KW-0732">Signal</keyword>
<dbReference type="EMBL" id="LVWD01000004">
    <property type="protein sequence ID" value="OAD43162.1"/>
    <property type="molecule type" value="Genomic_DNA"/>
</dbReference>
<dbReference type="STRING" id="1763535.LPB072_19865"/>
<dbReference type="Proteomes" id="UP000185680">
    <property type="component" value="Chromosome"/>
</dbReference>
<gene>
    <name evidence="3" type="ORF">LPB072_19865</name>
    <name evidence="4" type="ORF">LPB72_04685</name>
</gene>
<feature type="transmembrane region" description="Helical" evidence="1">
    <location>
        <begin position="144"/>
        <end position="164"/>
    </location>
</feature>
<proteinExistence type="predicted"/>
<dbReference type="Proteomes" id="UP000185657">
    <property type="component" value="Unassembled WGS sequence"/>
</dbReference>
<dbReference type="PIRSF" id="PIRSF016919">
    <property type="entry name" value="HupE_UreJ"/>
    <property type="match status" value="1"/>
</dbReference>
<evidence type="ECO:0000313" key="4">
    <source>
        <dbReference type="EMBL" id="OAD43162.1"/>
    </source>
</evidence>
<feature type="chain" id="PRO_5044549379" evidence="2">
    <location>
        <begin position="25"/>
        <end position="200"/>
    </location>
</feature>
<keyword evidence="1" id="KW-0812">Transmembrane</keyword>
<reference evidence="4 5" key="1">
    <citation type="submission" date="2016-02" db="EMBL/GenBank/DDBJ databases">
        <title>Draft genome sequence of Hydrogenophaga sp. LPB0072.</title>
        <authorList>
            <person name="Shin S.-K."/>
            <person name="Yi H."/>
        </authorList>
    </citation>
    <scope>NUCLEOTIDE SEQUENCE [LARGE SCALE GENOMIC DNA]</scope>
    <source>
        <strain evidence="4 5">LPB0072</strain>
    </source>
</reference>
<dbReference type="Pfam" id="PF04955">
    <property type="entry name" value="HupE_UreJ"/>
    <property type="match status" value="1"/>
</dbReference>
<keyword evidence="5" id="KW-1185">Reference proteome</keyword>
<feature type="transmembrane region" description="Helical" evidence="1">
    <location>
        <begin position="112"/>
        <end position="132"/>
    </location>
</feature>
<organism evidence="3 6">
    <name type="scientific">Hydrogenophaga crassostreae</name>
    <dbReference type="NCBI Taxonomy" id="1763535"/>
    <lineage>
        <taxon>Bacteria</taxon>
        <taxon>Pseudomonadati</taxon>
        <taxon>Pseudomonadota</taxon>
        <taxon>Betaproteobacteria</taxon>
        <taxon>Burkholderiales</taxon>
        <taxon>Comamonadaceae</taxon>
        <taxon>Hydrogenophaga</taxon>
    </lineage>
</organism>
<dbReference type="AlphaFoldDB" id="A0A162T3J9"/>
<evidence type="ECO:0000256" key="1">
    <source>
        <dbReference type="SAM" id="Phobius"/>
    </source>
</evidence>
<accession>A0A162T3J9</accession>
<dbReference type="OrthoDB" id="9808192at2"/>
<dbReference type="EMBL" id="CP017476">
    <property type="protein sequence ID" value="AOW14741.1"/>
    <property type="molecule type" value="Genomic_DNA"/>
</dbReference>
<evidence type="ECO:0000313" key="6">
    <source>
        <dbReference type="Proteomes" id="UP000185680"/>
    </source>
</evidence>
<keyword evidence="1" id="KW-1133">Transmembrane helix</keyword>
<feature type="transmembrane region" description="Helical" evidence="1">
    <location>
        <begin position="176"/>
        <end position="195"/>
    </location>
</feature>
<feature type="transmembrane region" description="Helical" evidence="1">
    <location>
        <begin position="72"/>
        <end position="92"/>
    </location>
</feature>
<reference evidence="3 6" key="2">
    <citation type="submission" date="2016-10" db="EMBL/GenBank/DDBJ databases">
        <title>Hydorgenophaga sp. LPB0072 isolated from gastropod.</title>
        <authorList>
            <person name="Kim E."/>
            <person name="Yi H."/>
        </authorList>
    </citation>
    <scope>NUCLEOTIDE SEQUENCE [LARGE SCALE GENOMIC DNA]</scope>
    <source>
        <strain evidence="3 6">LPB0072</strain>
    </source>
</reference>